<name>A0A6J4MHK2_9BACT</name>
<dbReference type="AlphaFoldDB" id="A0A6J4MHK2"/>
<dbReference type="EMBL" id="CADCTV010000766">
    <property type="protein sequence ID" value="CAA9359750.1"/>
    <property type="molecule type" value="Genomic_DNA"/>
</dbReference>
<accession>A0A6J4MHK2</accession>
<protein>
    <submittedName>
        <fullName evidence="1">Uncharacterized protein</fullName>
    </submittedName>
</protein>
<evidence type="ECO:0000313" key="1">
    <source>
        <dbReference type="EMBL" id="CAA9359750.1"/>
    </source>
</evidence>
<proteinExistence type="predicted"/>
<reference evidence="1" key="1">
    <citation type="submission" date="2020-02" db="EMBL/GenBank/DDBJ databases">
        <authorList>
            <person name="Meier V. D."/>
        </authorList>
    </citation>
    <scope>NUCLEOTIDE SEQUENCE</scope>
    <source>
        <strain evidence="1">AVDCRST_MAG89</strain>
    </source>
</reference>
<organism evidence="1">
    <name type="scientific">uncultured Gemmatimonadota bacterium</name>
    <dbReference type="NCBI Taxonomy" id="203437"/>
    <lineage>
        <taxon>Bacteria</taxon>
        <taxon>Pseudomonadati</taxon>
        <taxon>Gemmatimonadota</taxon>
        <taxon>environmental samples</taxon>
    </lineage>
</organism>
<sequence>MVCFGPVTLQNVVGVWVVDPADPILRTEFGDVTMIIDIDGEVLYMILDPGATLELHAQIVEEGGRLWLEGQPGVRSPIHLTPDGKMLLDDGDSQCVLVRVLT</sequence>
<gene>
    <name evidence="1" type="ORF">AVDCRST_MAG89-3661</name>
</gene>